<evidence type="ECO:0000313" key="2">
    <source>
        <dbReference type="EMBL" id="MFA9189945.1"/>
    </source>
</evidence>
<dbReference type="InterPro" id="IPR001296">
    <property type="entry name" value="Glyco_trans_1"/>
</dbReference>
<name>A0ABV4T7D2_9FLAO</name>
<dbReference type="EC" id="2.4.-.-" evidence="2"/>
<dbReference type="GO" id="GO:0016757">
    <property type="term" value="F:glycosyltransferase activity"/>
    <property type="evidence" value="ECO:0007669"/>
    <property type="project" value="UniProtKB-KW"/>
</dbReference>
<accession>A0ABV4T7D2</accession>
<sequence>MQHILLMSHKMNLGGTEKALLSFINALADNNIKVTLLLLEDGGILRNEIPTWVHVEILNVFENIKPVIFEPPLALTKIQLKQGQFWNALNTILRYVKVKISKSWYYNYITALKDYKSNYNADVAIAFAGPSDFISYFVLKHIEAPKKYQWIHFDVREVLLNTNFGNKYYSGFDKIFCVSDNAKKIFDQVFPRLKNKSNVFRNIVSKQDLVSRAFQGNSFTDDFMGLRIVTLGRLSKEKGQDMIPEVVRRLDKDGFDFRWYLIGDGDLKSVLEPQIELLNIGNNLVLLGSQLNPYAYLRDCDLYVQTSLHEGYCLTIHEAKMFDRPVVTTHVASASNLIKNNEDGLIVPISVNGLYAGIKQMLLDRELRDKCSKALLAVDTTAEIHKIFEK</sequence>
<reference evidence="2 3" key="1">
    <citation type="submission" date="2024-04" db="EMBL/GenBank/DDBJ databases">
        <title>New Clade of Flavobacterium.</title>
        <authorList>
            <person name="Matos L."/>
            <person name="Proenca D.N."/>
            <person name="Fransisco R.M."/>
            <person name="Chung A.P."/>
            <person name="Maccario L."/>
            <person name="Sorensen S.J."/>
            <person name="Morais P.V."/>
        </authorList>
    </citation>
    <scope>NUCLEOTIDE SEQUENCE [LARGE SCALE GENOMIC DNA]</scope>
    <source>
        <strain evidence="2 3">FZUC8N2.13</strain>
    </source>
</reference>
<dbReference type="EMBL" id="JBCFQL010000001">
    <property type="protein sequence ID" value="MFA9189945.1"/>
    <property type="molecule type" value="Genomic_DNA"/>
</dbReference>
<evidence type="ECO:0000313" key="3">
    <source>
        <dbReference type="Proteomes" id="UP001574169"/>
    </source>
</evidence>
<dbReference type="Proteomes" id="UP001574169">
    <property type="component" value="Unassembled WGS sequence"/>
</dbReference>
<comment type="caution">
    <text evidence="2">The sequence shown here is derived from an EMBL/GenBank/DDBJ whole genome shotgun (WGS) entry which is preliminary data.</text>
</comment>
<proteinExistence type="predicted"/>
<dbReference type="PANTHER" id="PTHR12526">
    <property type="entry name" value="GLYCOSYLTRANSFERASE"/>
    <property type="match status" value="1"/>
</dbReference>
<evidence type="ECO:0000259" key="1">
    <source>
        <dbReference type="Pfam" id="PF00534"/>
    </source>
</evidence>
<dbReference type="SUPFAM" id="SSF53756">
    <property type="entry name" value="UDP-Glycosyltransferase/glycogen phosphorylase"/>
    <property type="match status" value="1"/>
</dbReference>
<keyword evidence="2" id="KW-0808">Transferase</keyword>
<keyword evidence="2" id="KW-0328">Glycosyltransferase</keyword>
<dbReference type="RefSeq" id="WP_373404976.1">
    <property type="nucleotide sequence ID" value="NZ_JBCFQL010000001.1"/>
</dbReference>
<feature type="domain" description="Glycosyl transferase family 1" evidence="1">
    <location>
        <begin position="228"/>
        <end position="374"/>
    </location>
</feature>
<gene>
    <name evidence="2" type="ORF">AAGV28_01060</name>
</gene>
<keyword evidence="3" id="KW-1185">Reference proteome</keyword>
<dbReference type="CDD" id="cd03811">
    <property type="entry name" value="GT4_GT28_WabH-like"/>
    <property type="match status" value="1"/>
</dbReference>
<organism evidence="2 3">
    <name type="scientific">Flavobacterium zubiriense</name>
    <dbReference type="NCBI Taxonomy" id="3138075"/>
    <lineage>
        <taxon>Bacteria</taxon>
        <taxon>Pseudomonadati</taxon>
        <taxon>Bacteroidota</taxon>
        <taxon>Flavobacteriia</taxon>
        <taxon>Flavobacteriales</taxon>
        <taxon>Flavobacteriaceae</taxon>
        <taxon>Flavobacterium</taxon>
    </lineage>
</organism>
<dbReference type="Gene3D" id="3.40.50.2000">
    <property type="entry name" value="Glycogen Phosphorylase B"/>
    <property type="match status" value="2"/>
</dbReference>
<protein>
    <submittedName>
        <fullName evidence="2">Glycosyltransferase</fullName>
        <ecNumber evidence="2">2.4.-.-</ecNumber>
    </submittedName>
</protein>
<dbReference type="Pfam" id="PF00534">
    <property type="entry name" value="Glycos_transf_1"/>
    <property type="match status" value="1"/>
</dbReference>